<evidence type="ECO:0000259" key="11">
    <source>
        <dbReference type="Pfam" id="PF07715"/>
    </source>
</evidence>
<evidence type="ECO:0000256" key="2">
    <source>
        <dbReference type="ARBA" id="ARBA00022448"/>
    </source>
</evidence>
<dbReference type="PANTHER" id="PTHR47234">
    <property type="match status" value="1"/>
</dbReference>
<evidence type="ECO:0000256" key="5">
    <source>
        <dbReference type="ARBA" id="ARBA00023077"/>
    </source>
</evidence>
<keyword evidence="6 8" id="KW-0472">Membrane</keyword>
<keyword evidence="3 8" id="KW-1134">Transmembrane beta strand</keyword>
<feature type="domain" description="TonB-dependent receptor plug" evidence="11">
    <location>
        <begin position="22"/>
        <end position="142"/>
    </location>
</feature>
<reference evidence="13" key="1">
    <citation type="journal article" date="2019" name="Int. J. Syst. Evol. Microbiol.">
        <title>The Global Catalogue of Microorganisms (GCM) 10K type strain sequencing project: providing services to taxonomists for standard genome sequencing and annotation.</title>
        <authorList>
            <consortium name="The Broad Institute Genomics Platform"/>
            <consortium name="The Broad Institute Genome Sequencing Center for Infectious Disease"/>
            <person name="Wu L."/>
            <person name="Ma J."/>
        </authorList>
    </citation>
    <scope>NUCLEOTIDE SEQUENCE [LARGE SCALE GENOMIC DNA]</scope>
    <source>
        <strain evidence="13">CGMCC 1.15922</strain>
    </source>
</reference>
<evidence type="ECO:0000313" key="12">
    <source>
        <dbReference type="EMBL" id="GHE84200.1"/>
    </source>
</evidence>
<evidence type="ECO:0000256" key="7">
    <source>
        <dbReference type="ARBA" id="ARBA00023237"/>
    </source>
</evidence>
<comment type="caution">
    <text evidence="12">The sequence shown here is derived from an EMBL/GenBank/DDBJ whole genome shotgun (WGS) entry which is preliminary data.</text>
</comment>
<evidence type="ECO:0000256" key="3">
    <source>
        <dbReference type="ARBA" id="ARBA00022452"/>
    </source>
</evidence>
<dbReference type="InterPro" id="IPR012910">
    <property type="entry name" value="Plug_dom"/>
</dbReference>
<dbReference type="Gene3D" id="2.40.170.20">
    <property type="entry name" value="TonB-dependent receptor, beta-barrel domain"/>
    <property type="match status" value="1"/>
</dbReference>
<dbReference type="EMBL" id="BNAH01000004">
    <property type="protein sequence ID" value="GHE84200.1"/>
    <property type="molecule type" value="Genomic_DNA"/>
</dbReference>
<dbReference type="Pfam" id="PF07715">
    <property type="entry name" value="Plug"/>
    <property type="match status" value="1"/>
</dbReference>
<proteinExistence type="inferred from homology"/>
<dbReference type="PANTHER" id="PTHR47234:SF3">
    <property type="entry name" value="SECRETIN_TONB SHORT N-TERMINAL DOMAIN-CONTAINING PROTEIN"/>
    <property type="match status" value="1"/>
</dbReference>
<evidence type="ECO:0000256" key="6">
    <source>
        <dbReference type="ARBA" id="ARBA00023136"/>
    </source>
</evidence>
<evidence type="ECO:0000259" key="10">
    <source>
        <dbReference type="Pfam" id="PF00593"/>
    </source>
</evidence>
<keyword evidence="2 8" id="KW-0813">Transport</keyword>
<accession>A0ABQ3IKK3</accession>
<sequence>MKKEKDVERIAVVGSRAAPRSVAESPVPIDIVGGDELGKNASSDMLDMLQGAIPSFNVRQQPISDAASFIRPVNLRGLSSDSTLILLNGKRRHRASVIAFQGGGVNDGAQGPDISVIPSVALKQVEVLRDGAAAQYGSDAIARVMNFVLKDDADGGSLSVRKGQYYEGDGDQTIVDGNIGLPFTKDGSVNLSFQLKEADATSRSVQRPDAQALIDAGNTSVASPAMTWGNPEIKDDVTLFGNVKLDLGNDKEFYMFGNYSDRTGIGGYYYRNPQDRGGVYTDPSNGELLVGALDGNAAACPNIPITSANVLTQADYIANVANNDNCFAFNEILPGGYTPEFTGVINDTSLVMGTKGEIKDGFLEGAFFDISGSVGRNKSTYNLVNTVNPSMGPNQPAGYEFEAGSYIQLEKAFNLDLTKSVEVGLDDPMNVAAGLEWRQESFEIISGEEVSWKTGPLRSQGFSAGSHGFAGFSPEAQGENKRQSVAAYVDVEAYLTEDLLLGAALRYEDFSSFGNTTNYKLTAQYSINDNLSLRGSHSTGFRAPTVGQANVVNTQTSLVSGELVQSATFPPTHPVSIQKGGSELNPEESESFAVGLVYQEGDFFMTVDAYTIEVTDRLAQTDKIDIIQADVDALQGKYPNPELLLGNKITFFANDFDTTTQGVDVVANYSMALFDGDTKFSLAYNYNSTEVDDPGSFTTGYKVRRLEEGIPEHRATFTMAQSWDSMSMFLRANYFGEWFATHADEPDEFSSYGWSETAGSSFTIDAEVSYFVNESLTLSVGANNIFDTEAQKLQGNGGAYGVVSGVYYESGPFDYNGGYYYVKATYNF</sequence>
<dbReference type="InterPro" id="IPR000531">
    <property type="entry name" value="Beta-barrel_TonB"/>
</dbReference>
<organism evidence="12 13">
    <name type="scientific">Thalassotalea profundi</name>
    <dbReference type="NCBI Taxonomy" id="2036687"/>
    <lineage>
        <taxon>Bacteria</taxon>
        <taxon>Pseudomonadati</taxon>
        <taxon>Pseudomonadota</taxon>
        <taxon>Gammaproteobacteria</taxon>
        <taxon>Alteromonadales</taxon>
        <taxon>Colwelliaceae</taxon>
        <taxon>Thalassotalea</taxon>
    </lineage>
</organism>
<dbReference type="Pfam" id="PF00593">
    <property type="entry name" value="TonB_dep_Rec_b-barrel"/>
    <property type="match status" value="1"/>
</dbReference>
<dbReference type="InterPro" id="IPR036942">
    <property type="entry name" value="Beta-barrel_TonB_sf"/>
</dbReference>
<evidence type="ECO:0000313" key="13">
    <source>
        <dbReference type="Proteomes" id="UP000626370"/>
    </source>
</evidence>
<dbReference type="PROSITE" id="PS52016">
    <property type="entry name" value="TONB_DEPENDENT_REC_3"/>
    <property type="match status" value="1"/>
</dbReference>
<evidence type="ECO:0000256" key="4">
    <source>
        <dbReference type="ARBA" id="ARBA00022692"/>
    </source>
</evidence>
<keyword evidence="12" id="KW-0675">Receptor</keyword>
<dbReference type="SUPFAM" id="SSF56935">
    <property type="entry name" value="Porins"/>
    <property type="match status" value="1"/>
</dbReference>
<comment type="subcellular location">
    <subcellularLocation>
        <location evidence="1 8">Cell outer membrane</location>
        <topology evidence="1 8">Multi-pass membrane protein</topology>
    </subcellularLocation>
</comment>
<evidence type="ECO:0000256" key="8">
    <source>
        <dbReference type="PROSITE-ProRule" id="PRU01360"/>
    </source>
</evidence>
<keyword evidence="7 8" id="KW-0998">Cell outer membrane</keyword>
<keyword evidence="4 8" id="KW-0812">Transmembrane</keyword>
<comment type="similarity">
    <text evidence="8 9">Belongs to the TonB-dependent receptor family.</text>
</comment>
<dbReference type="InterPro" id="IPR037066">
    <property type="entry name" value="Plug_dom_sf"/>
</dbReference>
<protein>
    <submittedName>
        <fullName evidence="12">TonB-dependent receptor</fullName>
    </submittedName>
</protein>
<gene>
    <name evidence="12" type="ORF">GCM10011501_10940</name>
</gene>
<dbReference type="Gene3D" id="2.170.130.10">
    <property type="entry name" value="TonB-dependent receptor, plug domain"/>
    <property type="match status" value="1"/>
</dbReference>
<feature type="domain" description="TonB-dependent receptor-like beta-barrel" evidence="10">
    <location>
        <begin position="375"/>
        <end position="785"/>
    </location>
</feature>
<keyword evidence="5 9" id="KW-0798">TonB box</keyword>
<keyword evidence="13" id="KW-1185">Reference proteome</keyword>
<name>A0ABQ3IKK3_9GAMM</name>
<evidence type="ECO:0000256" key="1">
    <source>
        <dbReference type="ARBA" id="ARBA00004571"/>
    </source>
</evidence>
<dbReference type="Proteomes" id="UP000626370">
    <property type="component" value="Unassembled WGS sequence"/>
</dbReference>
<dbReference type="InterPro" id="IPR039426">
    <property type="entry name" value="TonB-dep_rcpt-like"/>
</dbReference>
<evidence type="ECO:0000256" key="9">
    <source>
        <dbReference type="RuleBase" id="RU003357"/>
    </source>
</evidence>